<evidence type="ECO:0000313" key="2">
    <source>
        <dbReference type="EMBL" id="PKQ45533.1"/>
    </source>
</evidence>
<dbReference type="OrthoDB" id="933657at2"/>
<dbReference type="RefSeq" id="WP_106659287.1">
    <property type="nucleotide sequence ID" value="NZ_PJEO01000021.1"/>
</dbReference>
<reference evidence="2 3" key="1">
    <citation type="submission" date="2017-12" db="EMBL/GenBank/DDBJ databases">
        <title>Confluentibacter flavum sp. nov., isolated from the saline lake.</title>
        <authorList>
            <person name="Yu L."/>
        </authorList>
    </citation>
    <scope>NUCLEOTIDE SEQUENCE [LARGE SCALE GENOMIC DNA]</scope>
    <source>
        <strain evidence="2 3">3B</strain>
    </source>
</reference>
<dbReference type="Proteomes" id="UP000233435">
    <property type="component" value="Unassembled WGS sequence"/>
</dbReference>
<name>A0A2N3HKT8_9FLAO</name>
<comment type="caution">
    <text evidence="2">The sequence shown here is derived from an EMBL/GenBank/DDBJ whole genome shotgun (WGS) entry which is preliminary data.</text>
</comment>
<sequence length="236" mass="27451">MTAKSKRIFKIITGIIIFFTLPSLLLFGYVIFKYNEDLPTGVSGEKADLLAHKMLNSLNYEAYKNTDYIAWNFKRRHHYEWQKQDNICDVYWKEFRVTLNLNNPELSKAYVHSFKVENDIAKELKDKALKYFYNDSFWLVAPYTVFNKDVDRKLVSENSFLVTYNSGGDTPGDSYLWVLDDDGKPISFKIWASILPIDGLEATWTDWTTTETGAILPTFHKLLFFGLEMDGIKTSK</sequence>
<accession>A0A2N3HKT8</accession>
<keyword evidence="1" id="KW-1133">Transmembrane helix</keyword>
<gene>
    <name evidence="2" type="ORF">CSW08_07465</name>
</gene>
<feature type="transmembrane region" description="Helical" evidence="1">
    <location>
        <begin position="12"/>
        <end position="32"/>
    </location>
</feature>
<keyword evidence="1" id="KW-0812">Transmembrane</keyword>
<keyword evidence="1" id="KW-0472">Membrane</keyword>
<keyword evidence="3" id="KW-1185">Reference proteome</keyword>
<dbReference type="EMBL" id="PJEO01000021">
    <property type="protein sequence ID" value="PKQ45533.1"/>
    <property type="molecule type" value="Genomic_DNA"/>
</dbReference>
<protein>
    <submittedName>
        <fullName evidence="2">Uncharacterized protein</fullName>
    </submittedName>
</protein>
<proteinExistence type="predicted"/>
<dbReference type="AlphaFoldDB" id="A0A2N3HKT8"/>
<evidence type="ECO:0000313" key="3">
    <source>
        <dbReference type="Proteomes" id="UP000233435"/>
    </source>
</evidence>
<evidence type="ECO:0000256" key="1">
    <source>
        <dbReference type="SAM" id="Phobius"/>
    </source>
</evidence>
<organism evidence="2 3">
    <name type="scientific">Confluentibacter flavum</name>
    <dbReference type="NCBI Taxonomy" id="1909700"/>
    <lineage>
        <taxon>Bacteria</taxon>
        <taxon>Pseudomonadati</taxon>
        <taxon>Bacteroidota</taxon>
        <taxon>Flavobacteriia</taxon>
        <taxon>Flavobacteriales</taxon>
        <taxon>Flavobacteriaceae</taxon>
        <taxon>Confluentibacter</taxon>
    </lineage>
</organism>